<sequence length="79" mass="9607">MHPRRLRSLVRSNRFNSPLSRHIKWRHIAKKIYVSMGSLQPLLRKILKVSHVMWLIRHDIFDQFHFTHLMTNSGHLKKK</sequence>
<evidence type="ECO:0000313" key="2">
    <source>
        <dbReference type="Proteomes" id="UP000276133"/>
    </source>
</evidence>
<organism evidence="1 2">
    <name type="scientific">Brachionus plicatilis</name>
    <name type="common">Marine rotifer</name>
    <name type="synonym">Brachionus muelleri</name>
    <dbReference type="NCBI Taxonomy" id="10195"/>
    <lineage>
        <taxon>Eukaryota</taxon>
        <taxon>Metazoa</taxon>
        <taxon>Spiralia</taxon>
        <taxon>Gnathifera</taxon>
        <taxon>Rotifera</taxon>
        <taxon>Eurotatoria</taxon>
        <taxon>Monogononta</taxon>
        <taxon>Pseudotrocha</taxon>
        <taxon>Ploima</taxon>
        <taxon>Brachionidae</taxon>
        <taxon>Brachionus</taxon>
    </lineage>
</organism>
<gene>
    <name evidence="1" type="ORF">BpHYR1_006393</name>
</gene>
<accession>A0A3M7SYH8</accession>
<dbReference type="Proteomes" id="UP000276133">
    <property type="component" value="Unassembled WGS sequence"/>
</dbReference>
<comment type="caution">
    <text evidence="1">The sequence shown here is derived from an EMBL/GenBank/DDBJ whole genome shotgun (WGS) entry which is preliminary data.</text>
</comment>
<proteinExistence type="predicted"/>
<name>A0A3M7SYH8_BRAPC</name>
<keyword evidence="2" id="KW-1185">Reference proteome</keyword>
<protein>
    <submittedName>
        <fullName evidence="1">Uncharacterized protein</fullName>
    </submittedName>
</protein>
<reference evidence="1 2" key="1">
    <citation type="journal article" date="2018" name="Sci. Rep.">
        <title>Genomic signatures of local adaptation to the degree of environmental predictability in rotifers.</title>
        <authorList>
            <person name="Franch-Gras L."/>
            <person name="Hahn C."/>
            <person name="Garcia-Roger E.M."/>
            <person name="Carmona M.J."/>
            <person name="Serra M."/>
            <person name="Gomez A."/>
        </authorList>
    </citation>
    <scope>NUCLEOTIDE SEQUENCE [LARGE SCALE GENOMIC DNA]</scope>
    <source>
        <strain evidence="1">HYR1</strain>
    </source>
</reference>
<evidence type="ECO:0000313" key="1">
    <source>
        <dbReference type="EMBL" id="RNA40777.1"/>
    </source>
</evidence>
<dbReference type="EMBL" id="REGN01000596">
    <property type="protein sequence ID" value="RNA40777.1"/>
    <property type="molecule type" value="Genomic_DNA"/>
</dbReference>
<dbReference type="AlphaFoldDB" id="A0A3M7SYH8"/>